<dbReference type="EnsemblMetazoa" id="ISCW015769-RA">
    <property type="protein sequence ID" value="ISCW015769-PA"/>
    <property type="gene ID" value="ISCW015769"/>
</dbReference>
<dbReference type="VEuPathDB" id="VectorBase:ISCI015769"/>
<dbReference type="EMBL" id="ABJB010108981">
    <property type="status" value="NOT_ANNOTATED_CDS"/>
    <property type="molecule type" value="Genomic_DNA"/>
</dbReference>
<feature type="non-terminal residue" evidence="9">
    <location>
        <position position="1"/>
    </location>
</feature>
<dbReference type="FunFam" id="1.25.40.10:FF:000766">
    <property type="entry name" value="Prolyl 4-hydroxylase alpha subunit, putative"/>
    <property type="match status" value="1"/>
</dbReference>
<evidence type="ECO:0000256" key="3">
    <source>
        <dbReference type="ARBA" id="ARBA00022896"/>
    </source>
</evidence>
<keyword evidence="3" id="KW-0847">Vitamin C</keyword>
<reference evidence="10" key="2">
    <citation type="submission" date="2020-05" db="UniProtKB">
        <authorList>
            <consortium name="EnsemblMetazoa"/>
        </authorList>
    </citation>
    <scope>IDENTIFICATION</scope>
    <source>
        <strain evidence="10">wikel</strain>
    </source>
</reference>
<gene>
    <name evidence="9" type="ORF">IscW_ISCW015769</name>
</gene>
<evidence type="ECO:0000256" key="4">
    <source>
        <dbReference type="ARBA" id="ARBA00022964"/>
    </source>
</evidence>
<dbReference type="GO" id="GO:0031418">
    <property type="term" value="F:L-ascorbic acid binding"/>
    <property type="evidence" value="ECO:0007669"/>
    <property type="project" value="UniProtKB-KW"/>
</dbReference>
<dbReference type="EMBL" id="ABJB011035920">
    <property type="status" value="NOT_ANNOTATED_CDS"/>
    <property type="molecule type" value="Genomic_DNA"/>
</dbReference>
<keyword evidence="2" id="KW-0479">Metal-binding</keyword>
<evidence type="ECO:0000313" key="10">
    <source>
        <dbReference type="EnsemblMetazoa" id="ISCW015769-PA"/>
    </source>
</evidence>
<dbReference type="PANTHER" id="PTHR10869:SF244">
    <property type="entry name" value="PROLYL 4-HYDROXYLASE SUBUNIT ALPHA-2"/>
    <property type="match status" value="1"/>
</dbReference>
<protein>
    <submittedName>
        <fullName evidence="9 10">Prolyl 4-hydroxylase alpha subunit, putative</fullName>
        <ecNumber evidence="9">1.14.11.2</ecNumber>
    </submittedName>
</protein>
<dbReference type="EMBL" id="DS639900">
    <property type="protein sequence ID" value="EEC01769.1"/>
    <property type="molecule type" value="Genomic_DNA"/>
</dbReference>
<organism>
    <name type="scientific">Ixodes scapularis</name>
    <name type="common">Black-legged tick</name>
    <name type="synonym">Deer tick</name>
    <dbReference type="NCBI Taxonomy" id="6945"/>
    <lineage>
        <taxon>Eukaryota</taxon>
        <taxon>Metazoa</taxon>
        <taxon>Ecdysozoa</taxon>
        <taxon>Arthropoda</taxon>
        <taxon>Chelicerata</taxon>
        <taxon>Arachnida</taxon>
        <taxon>Acari</taxon>
        <taxon>Parasitiformes</taxon>
        <taxon>Ixodida</taxon>
        <taxon>Ixodoidea</taxon>
        <taxon>Ixodidae</taxon>
        <taxon>Ixodinae</taxon>
        <taxon>Ixodes</taxon>
    </lineage>
</organism>
<dbReference type="PaxDb" id="6945-B7P597"/>
<dbReference type="GO" id="GO:0004656">
    <property type="term" value="F:procollagen-proline 4-dioxygenase activity"/>
    <property type="evidence" value="ECO:0000318"/>
    <property type="project" value="GO_Central"/>
</dbReference>
<evidence type="ECO:0000256" key="7">
    <source>
        <dbReference type="SAM" id="SignalP"/>
    </source>
</evidence>
<dbReference type="STRING" id="6945.B7P597"/>
<evidence type="ECO:0000259" key="8">
    <source>
        <dbReference type="SMART" id="SM00702"/>
    </source>
</evidence>
<dbReference type="HOGENOM" id="CLU_024155_1_1_1"/>
<dbReference type="Pfam" id="PF08336">
    <property type="entry name" value="P4Ha_N"/>
    <property type="match status" value="1"/>
</dbReference>
<dbReference type="InterPro" id="IPR013547">
    <property type="entry name" value="P4H_N"/>
</dbReference>
<feature type="chain" id="PRO_5010959720" evidence="7">
    <location>
        <begin position="29"/>
        <end position="554"/>
    </location>
</feature>
<dbReference type="Gene3D" id="1.25.40.10">
    <property type="entry name" value="Tetratricopeptide repeat domain"/>
    <property type="match status" value="1"/>
</dbReference>
<dbReference type="GO" id="GO:0005506">
    <property type="term" value="F:iron ion binding"/>
    <property type="evidence" value="ECO:0007669"/>
    <property type="project" value="InterPro"/>
</dbReference>
<keyword evidence="7" id="KW-0732">Signal</keyword>
<accession>B7P597</accession>
<dbReference type="Gene3D" id="2.60.120.620">
    <property type="entry name" value="q2cbj1_9rhob like domain"/>
    <property type="match status" value="1"/>
</dbReference>
<dbReference type="Proteomes" id="UP000001555">
    <property type="component" value="Unassembled WGS sequence"/>
</dbReference>
<evidence type="ECO:0000256" key="1">
    <source>
        <dbReference type="ARBA" id="ARBA00001961"/>
    </source>
</evidence>
<evidence type="ECO:0000256" key="2">
    <source>
        <dbReference type="ARBA" id="ARBA00022723"/>
    </source>
</evidence>
<dbReference type="Gene3D" id="6.10.140.1460">
    <property type="match status" value="1"/>
</dbReference>
<keyword evidence="5 9" id="KW-0560">Oxidoreductase</keyword>
<evidence type="ECO:0000256" key="6">
    <source>
        <dbReference type="ARBA" id="ARBA00023004"/>
    </source>
</evidence>
<dbReference type="AlphaFoldDB" id="B7P597"/>
<reference evidence="9 11" key="1">
    <citation type="submission" date="2008-03" db="EMBL/GenBank/DDBJ databases">
        <title>Annotation of Ixodes scapularis.</title>
        <authorList>
            <consortium name="Ixodes scapularis Genome Project Consortium"/>
            <person name="Caler E."/>
            <person name="Hannick L.I."/>
            <person name="Bidwell S."/>
            <person name="Joardar V."/>
            <person name="Thiagarajan M."/>
            <person name="Amedeo P."/>
            <person name="Galinsky K.J."/>
            <person name="Schobel S."/>
            <person name="Inman J."/>
            <person name="Hostetler J."/>
            <person name="Miller J."/>
            <person name="Hammond M."/>
            <person name="Megy K."/>
            <person name="Lawson D."/>
            <person name="Kodira C."/>
            <person name="Sutton G."/>
            <person name="Meyer J."/>
            <person name="Hill C.A."/>
            <person name="Birren B."/>
            <person name="Nene V."/>
            <person name="Collins F."/>
            <person name="Alarcon-Chaidez F."/>
            <person name="Wikel S."/>
            <person name="Strausberg R."/>
        </authorList>
    </citation>
    <scope>NUCLEOTIDE SEQUENCE [LARGE SCALE GENOMIC DNA]</scope>
    <source>
        <strain evidence="11">Wikel</strain>
        <strain evidence="9">Wikel colony</strain>
    </source>
</reference>
<feature type="signal peptide" evidence="7">
    <location>
        <begin position="1"/>
        <end position="28"/>
    </location>
</feature>
<feature type="domain" description="Prolyl 4-hydroxylase alpha subunit" evidence="8">
    <location>
        <begin position="335"/>
        <end position="532"/>
    </location>
</feature>
<dbReference type="SMART" id="SM00702">
    <property type="entry name" value="P4Hc"/>
    <property type="match status" value="1"/>
</dbReference>
<dbReference type="Pfam" id="PF13640">
    <property type="entry name" value="2OG-FeII_Oxy_3"/>
    <property type="match status" value="1"/>
</dbReference>
<proteinExistence type="predicted"/>
<evidence type="ECO:0000256" key="5">
    <source>
        <dbReference type="ARBA" id="ARBA00023002"/>
    </source>
</evidence>
<dbReference type="GO" id="GO:0005783">
    <property type="term" value="C:endoplasmic reticulum"/>
    <property type="evidence" value="ECO:0000318"/>
    <property type="project" value="GO_Central"/>
</dbReference>
<comment type="cofactor">
    <cofactor evidence="1">
        <name>L-ascorbate</name>
        <dbReference type="ChEBI" id="CHEBI:38290"/>
    </cofactor>
</comment>
<dbReference type="VEuPathDB" id="VectorBase:ISCW015769"/>
<sequence length="554" mass="64054">RQAHHPRTLRRCLSLVVLLCCLATHSSGQRQRDFYSSVSTLSDLIHLEKEVKANLLEYVEHLKFVHDSILSFVHERQPYEEMTSPSAVFDYLKHPVHAFHMTKRMTVGLGTIESHIHTMRQYDPLVNITEMRRQRLLPWDEDFNGLAASLIRLQDTYFLNLNELTKGHLRTEIPRNQTVPGRLPLSARDCFYISQVAMHQGFYDRAVEWSEQAISKAAGEEPPTITRQELDPFHESVIKKHDEVLRTMGETVGRNWQTYGVPVRDRTKRSMEFKAQLFNEDLPLDLETQNYKRLCRGEQLRTPKMDSKLRCRYYKGQHGFFKLQPIKVEEANLKPYIVVMHNVIQDRDIEDLMAFAKPRLQRSTHYGVRGMEASQVRTSSNAWLNDLDAPVATRLNRFLRSLLGLGTTYLGGEAEQYQLANYGIGGQYMSHHDYLQDTYHIPNRVTDDFEKTSGDRIATLMVYMSDVEEGGATVFPSLGVRLTPKKVISPNQSRTSLLSYAHATFEKQMLCQYFTFLKLIFPCRAVANKWFRSNSNMFRLPCLIDQEASLGPLV</sequence>
<name>B7P597_IXOSC</name>
<dbReference type="InterPro" id="IPR006620">
    <property type="entry name" value="Pro_4_hyd_alph"/>
</dbReference>
<keyword evidence="6" id="KW-0408">Iron</keyword>
<dbReference type="EC" id="1.14.11.2" evidence="9"/>
<dbReference type="VEuPathDB" id="VectorBase:ISCP_037468"/>
<dbReference type="InterPro" id="IPR045054">
    <property type="entry name" value="P4HA-like"/>
</dbReference>
<dbReference type="InterPro" id="IPR011990">
    <property type="entry name" value="TPR-like_helical_dom_sf"/>
</dbReference>
<dbReference type="OrthoDB" id="420380at2759"/>
<keyword evidence="11" id="KW-1185">Reference proteome</keyword>
<dbReference type="InterPro" id="IPR044862">
    <property type="entry name" value="Pro_4_hyd_alph_FE2OG_OXY"/>
</dbReference>
<keyword evidence="4" id="KW-0223">Dioxygenase</keyword>
<evidence type="ECO:0000313" key="11">
    <source>
        <dbReference type="Proteomes" id="UP000001555"/>
    </source>
</evidence>
<dbReference type="PANTHER" id="PTHR10869">
    <property type="entry name" value="PROLYL 4-HYDROXYLASE ALPHA SUBUNIT"/>
    <property type="match status" value="1"/>
</dbReference>
<evidence type="ECO:0000313" key="9">
    <source>
        <dbReference type="EMBL" id="EEC01769.1"/>
    </source>
</evidence>
<dbReference type="EMBL" id="ABJB010734431">
    <property type="status" value="NOT_ANNOTATED_CDS"/>
    <property type="molecule type" value="Genomic_DNA"/>
</dbReference>